<keyword evidence="2" id="KW-1185">Reference proteome</keyword>
<dbReference type="EMBL" id="KV745971">
    <property type="protein sequence ID" value="OCK73102.1"/>
    <property type="molecule type" value="Genomic_DNA"/>
</dbReference>
<dbReference type="PANTHER" id="PTHR24148">
    <property type="entry name" value="ANKYRIN REPEAT DOMAIN-CONTAINING PROTEIN 39 HOMOLOG-RELATED"/>
    <property type="match status" value="1"/>
</dbReference>
<organism evidence="1 2">
    <name type="scientific">Lepidopterella palustris CBS 459.81</name>
    <dbReference type="NCBI Taxonomy" id="1314670"/>
    <lineage>
        <taxon>Eukaryota</taxon>
        <taxon>Fungi</taxon>
        <taxon>Dikarya</taxon>
        <taxon>Ascomycota</taxon>
        <taxon>Pezizomycotina</taxon>
        <taxon>Dothideomycetes</taxon>
        <taxon>Pleosporomycetidae</taxon>
        <taxon>Mytilinidiales</taxon>
        <taxon>Argynnaceae</taxon>
        <taxon>Lepidopterella</taxon>
    </lineage>
</organism>
<proteinExistence type="predicted"/>
<dbReference type="OrthoDB" id="2157530at2759"/>
<protein>
    <submittedName>
        <fullName evidence="1">Uncharacterized protein</fullName>
    </submittedName>
</protein>
<evidence type="ECO:0000313" key="2">
    <source>
        <dbReference type="Proteomes" id="UP000250266"/>
    </source>
</evidence>
<sequence length="171" mass="18782">MVLDALVRPSVKEYGPFPLVLCLECSQRYCDPSATWGLNTNNIPVCRTEREPGHPLSSDALEQRVGDPPYLLVLMIESGRIYSHSLTAAMATETGAKVGARRVYTTKGGYVGVGPPLMEKDDIVCLIYRTNVPFILRRLKNGYALVGESYMHGMMHGEGLGKGAEEEATLY</sequence>
<dbReference type="Proteomes" id="UP000250266">
    <property type="component" value="Unassembled WGS sequence"/>
</dbReference>
<accession>A0A8E2DWM2</accession>
<dbReference type="PANTHER" id="PTHR24148:SF64">
    <property type="entry name" value="HETEROKARYON INCOMPATIBILITY DOMAIN-CONTAINING PROTEIN"/>
    <property type="match status" value="1"/>
</dbReference>
<dbReference type="Pfam" id="PF26639">
    <property type="entry name" value="Het-6_barrel"/>
    <property type="match status" value="1"/>
</dbReference>
<reference evidence="1 2" key="1">
    <citation type="journal article" date="2016" name="Nat. Commun.">
        <title>Ectomycorrhizal ecology is imprinted in the genome of the dominant symbiotic fungus Cenococcum geophilum.</title>
        <authorList>
            <consortium name="DOE Joint Genome Institute"/>
            <person name="Peter M."/>
            <person name="Kohler A."/>
            <person name="Ohm R.A."/>
            <person name="Kuo A."/>
            <person name="Krutzmann J."/>
            <person name="Morin E."/>
            <person name="Arend M."/>
            <person name="Barry K.W."/>
            <person name="Binder M."/>
            <person name="Choi C."/>
            <person name="Clum A."/>
            <person name="Copeland A."/>
            <person name="Grisel N."/>
            <person name="Haridas S."/>
            <person name="Kipfer T."/>
            <person name="LaButti K."/>
            <person name="Lindquist E."/>
            <person name="Lipzen A."/>
            <person name="Maire R."/>
            <person name="Meier B."/>
            <person name="Mihaltcheva S."/>
            <person name="Molinier V."/>
            <person name="Murat C."/>
            <person name="Poggeler S."/>
            <person name="Quandt C.A."/>
            <person name="Sperisen C."/>
            <person name="Tritt A."/>
            <person name="Tisserant E."/>
            <person name="Crous P.W."/>
            <person name="Henrissat B."/>
            <person name="Nehls U."/>
            <person name="Egli S."/>
            <person name="Spatafora J.W."/>
            <person name="Grigoriev I.V."/>
            <person name="Martin F.M."/>
        </authorList>
    </citation>
    <scope>NUCLEOTIDE SEQUENCE [LARGE SCALE GENOMIC DNA]</scope>
    <source>
        <strain evidence="1 2">CBS 459.81</strain>
    </source>
</reference>
<gene>
    <name evidence="1" type="ORF">K432DRAFT_410997</name>
</gene>
<dbReference type="InterPro" id="IPR052895">
    <property type="entry name" value="HetReg/Transcr_Mod"/>
</dbReference>
<dbReference type="AlphaFoldDB" id="A0A8E2DWM2"/>
<evidence type="ECO:0000313" key="1">
    <source>
        <dbReference type="EMBL" id="OCK73102.1"/>
    </source>
</evidence>
<name>A0A8E2DWM2_9PEZI</name>